<dbReference type="EMBL" id="BJWL01000238">
    <property type="protein sequence ID" value="GFS35805.1"/>
    <property type="molecule type" value="Genomic_DNA"/>
</dbReference>
<dbReference type="PANTHER" id="PTHR22792:SF132">
    <property type="entry name" value="LA-RELATED PROTEIN 1"/>
    <property type="match status" value="1"/>
</dbReference>
<feature type="compositionally biased region" description="Polar residues" evidence="3">
    <location>
        <begin position="157"/>
        <end position="193"/>
    </location>
</feature>
<reference evidence="6" key="1">
    <citation type="submission" date="2019-07" db="EMBL/GenBank/DDBJ databases">
        <title>De Novo Assembly of kiwifruit Actinidia rufa.</title>
        <authorList>
            <person name="Sugita-Konishi S."/>
            <person name="Sato K."/>
            <person name="Mori E."/>
            <person name="Abe Y."/>
            <person name="Kisaki G."/>
            <person name="Hamano K."/>
            <person name="Suezawa K."/>
            <person name="Otani M."/>
            <person name="Fukuda T."/>
            <person name="Manabe T."/>
            <person name="Gomi K."/>
            <person name="Tabuchi M."/>
            <person name="Akimitsu K."/>
            <person name="Kataoka I."/>
        </authorList>
    </citation>
    <scope>NUCLEOTIDE SEQUENCE [LARGE SCALE GENOMIC DNA]</scope>
    <source>
        <strain evidence="6">cv. Fuchu</strain>
    </source>
</reference>
<dbReference type="PANTHER" id="PTHR22792">
    <property type="entry name" value="LUPUS LA PROTEIN-RELATED"/>
    <property type="match status" value="1"/>
</dbReference>
<feature type="compositionally biased region" description="Basic and acidic residues" evidence="3">
    <location>
        <begin position="264"/>
        <end position="284"/>
    </location>
</feature>
<evidence type="ECO:0000313" key="6">
    <source>
        <dbReference type="Proteomes" id="UP000585474"/>
    </source>
</evidence>
<dbReference type="InterPro" id="IPR036388">
    <property type="entry name" value="WH-like_DNA-bd_sf"/>
</dbReference>
<feature type="region of interest" description="Disordered" evidence="3">
    <location>
        <begin position="1"/>
        <end position="103"/>
    </location>
</feature>
<keyword evidence="1 2" id="KW-0694">RNA-binding</keyword>
<feature type="compositionally biased region" description="Basic and acidic residues" evidence="3">
    <location>
        <begin position="223"/>
        <end position="233"/>
    </location>
</feature>
<feature type="compositionally biased region" description="Low complexity" evidence="3">
    <location>
        <begin position="137"/>
        <end position="156"/>
    </location>
</feature>
<dbReference type="InterPro" id="IPR045180">
    <property type="entry name" value="La_dom_prot"/>
</dbReference>
<proteinExistence type="predicted"/>
<name>A0A7J0DIF7_9ERIC</name>
<accession>A0A7J0DIF7</accession>
<dbReference type="OrthoDB" id="340227at2759"/>
<keyword evidence="5" id="KW-0238">DNA-binding</keyword>
<evidence type="ECO:0000256" key="3">
    <source>
        <dbReference type="SAM" id="MobiDB-lite"/>
    </source>
</evidence>
<dbReference type="InterPro" id="IPR036390">
    <property type="entry name" value="WH_DNA-bd_sf"/>
</dbReference>
<evidence type="ECO:0000313" key="5">
    <source>
        <dbReference type="EMBL" id="GFS35805.1"/>
    </source>
</evidence>
<dbReference type="AlphaFoldDB" id="A0A7J0DIF7"/>
<dbReference type="SUPFAM" id="SSF46785">
    <property type="entry name" value="Winged helix' DNA-binding domain"/>
    <property type="match status" value="1"/>
</dbReference>
<evidence type="ECO:0000256" key="2">
    <source>
        <dbReference type="PROSITE-ProRule" id="PRU00332"/>
    </source>
</evidence>
<protein>
    <submittedName>
        <fullName evidence="5">Winged-helix DNA-binding transcription factor family protein</fullName>
    </submittedName>
</protein>
<feature type="compositionally biased region" description="Polar residues" evidence="3">
    <location>
        <begin position="1"/>
        <end position="11"/>
    </location>
</feature>
<dbReference type="GO" id="GO:0003723">
    <property type="term" value="F:RNA binding"/>
    <property type="evidence" value="ECO:0007669"/>
    <property type="project" value="UniProtKB-UniRule"/>
</dbReference>
<comment type="caution">
    <text evidence="5">The sequence shown here is derived from an EMBL/GenBank/DDBJ whole genome shotgun (WGS) entry which is preliminary data.</text>
</comment>
<dbReference type="GO" id="GO:0003677">
    <property type="term" value="F:DNA binding"/>
    <property type="evidence" value="ECO:0007669"/>
    <property type="project" value="UniProtKB-KW"/>
</dbReference>
<dbReference type="GO" id="GO:0005737">
    <property type="term" value="C:cytoplasm"/>
    <property type="evidence" value="ECO:0007669"/>
    <property type="project" value="UniProtKB-ARBA"/>
</dbReference>
<dbReference type="SMART" id="SM00715">
    <property type="entry name" value="LA"/>
    <property type="match status" value="1"/>
</dbReference>
<feature type="compositionally biased region" description="Polar residues" evidence="3">
    <location>
        <begin position="119"/>
        <end position="132"/>
    </location>
</feature>
<sequence>MAATANPSPHNSAGGDALSSPQSKRGAAARGGISPWTQVVRGGGGTESESIVFPSARLSPLVSASDQGQIRNSASDDSAADDNGSGSTNAAKKQAWIKPSNGVLEVEPVMGAVSWPALSESTRASPKSASSDSMKDGSVLVSQGTGVSSSSSQKQVITDNTNPSLAPNHVTLTSQKSMKRSGGSTSGSVTANGGLSLPVPPPSLVVEIPNNAGKLGSSVPETSSRDHTHKEGGQRGGYGSQSHDGNDQIQHRNSYRRGNGTPHPRGDGSYHHNYGGRREQDRGNHGRNSHRSFNGRDAHVQPQRLGPRGFMGPPPRSSTPFIPPPVAMRPYGNPMVYPEVVAPMMYVQAPPPPDSLRGVPMVAPMPPMFYPVPDPHLPTKIVNQIDYYFSNENLIKDTFLRRNMGEDGWVPIELIASFKKVMDLTTNIQLILDAMRSSEVVEVEVEMQDGLIPFPCGKLRKRNDWRRWIMIPSVQFPTIPSPQSLGSSSRDVFATELQSLSLEKTNKQGRDEAFLGRSLSSDLNSQSKVSTGEGTSQATVQAEADMVSGADMVECAVSYRLVEILLATSLAPPRLACD</sequence>
<organism evidence="5 6">
    <name type="scientific">Actinidia rufa</name>
    <dbReference type="NCBI Taxonomy" id="165716"/>
    <lineage>
        <taxon>Eukaryota</taxon>
        <taxon>Viridiplantae</taxon>
        <taxon>Streptophyta</taxon>
        <taxon>Embryophyta</taxon>
        <taxon>Tracheophyta</taxon>
        <taxon>Spermatophyta</taxon>
        <taxon>Magnoliopsida</taxon>
        <taxon>eudicotyledons</taxon>
        <taxon>Gunneridae</taxon>
        <taxon>Pentapetalae</taxon>
        <taxon>asterids</taxon>
        <taxon>Ericales</taxon>
        <taxon>Actinidiaceae</taxon>
        <taxon>Actinidia</taxon>
    </lineage>
</organism>
<gene>
    <name evidence="5" type="ORF">Acr_00g0042170</name>
</gene>
<feature type="domain" description="HTH La-type RNA-binding" evidence="4">
    <location>
        <begin position="371"/>
        <end position="461"/>
    </location>
</feature>
<dbReference type="Gene3D" id="1.10.10.10">
    <property type="entry name" value="Winged helix-like DNA-binding domain superfamily/Winged helix DNA-binding domain"/>
    <property type="match status" value="1"/>
</dbReference>
<dbReference type="InterPro" id="IPR006630">
    <property type="entry name" value="La_HTH"/>
</dbReference>
<dbReference type="PROSITE" id="PS50961">
    <property type="entry name" value="HTH_LA"/>
    <property type="match status" value="1"/>
</dbReference>
<feature type="compositionally biased region" description="Low complexity" evidence="3">
    <location>
        <begin position="72"/>
        <end position="87"/>
    </location>
</feature>
<evidence type="ECO:0000259" key="4">
    <source>
        <dbReference type="PROSITE" id="PS50961"/>
    </source>
</evidence>
<dbReference type="CDD" id="cd07323">
    <property type="entry name" value="LAM"/>
    <property type="match status" value="1"/>
</dbReference>
<feature type="region of interest" description="Disordered" evidence="3">
    <location>
        <begin position="115"/>
        <end position="316"/>
    </location>
</feature>
<dbReference type="Pfam" id="PF05383">
    <property type="entry name" value="La"/>
    <property type="match status" value="1"/>
</dbReference>
<feature type="compositionally biased region" description="Polar residues" evidence="3">
    <location>
        <begin position="62"/>
        <end position="71"/>
    </location>
</feature>
<dbReference type="Proteomes" id="UP000585474">
    <property type="component" value="Unassembled WGS sequence"/>
</dbReference>
<keyword evidence="6" id="KW-1185">Reference proteome</keyword>
<evidence type="ECO:0000256" key="1">
    <source>
        <dbReference type="ARBA" id="ARBA00022884"/>
    </source>
</evidence>